<accession>A0A7I8KC52</accession>
<feature type="compositionally biased region" description="Polar residues" evidence="4">
    <location>
        <begin position="95"/>
        <end position="104"/>
    </location>
</feature>
<feature type="compositionally biased region" description="Basic residues" evidence="4">
    <location>
        <begin position="50"/>
        <end position="59"/>
    </location>
</feature>
<protein>
    <submittedName>
        <fullName evidence="5">Uncharacterized protein</fullName>
    </submittedName>
</protein>
<feature type="region of interest" description="Disordered" evidence="4">
    <location>
        <begin position="274"/>
        <end position="328"/>
    </location>
</feature>
<feature type="region of interest" description="Disordered" evidence="4">
    <location>
        <begin position="89"/>
        <end position="114"/>
    </location>
</feature>
<evidence type="ECO:0000256" key="1">
    <source>
        <dbReference type="ARBA" id="ARBA00022491"/>
    </source>
</evidence>
<feature type="compositionally biased region" description="Polar residues" evidence="4">
    <location>
        <begin position="1"/>
        <end position="14"/>
    </location>
</feature>
<keyword evidence="6" id="KW-1185">Reference proteome</keyword>
<dbReference type="Proteomes" id="UP000663760">
    <property type="component" value="Chromosome 4"/>
</dbReference>
<dbReference type="AlphaFoldDB" id="A0A7I8KC52"/>
<proteinExistence type="predicted"/>
<feature type="region of interest" description="Disordered" evidence="4">
    <location>
        <begin position="1"/>
        <end position="71"/>
    </location>
</feature>
<feature type="compositionally biased region" description="Low complexity" evidence="4">
    <location>
        <begin position="275"/>
        <end position="287"/>
    </location>
</feature>
<evidence type="ECO:0000313" key="5">
    <source>
        <dbReference type="EMBL" id="CAA7394648.1"/>
    </source>
</evidence>
<dbReference type="OrthoDB" id="1917522at2759"/>
<dbReference type="EMBL" id="LR746267">
    <property type="protein sequence ID" value="CAA7394648.1"/>
    <property type="molecule type" value="Genomic_DNA"/>
</dbReference>
<dbReference type="InterPro" id="IPR040356">
    <property type="entry name" value="SPEAR"/>
</dbReference>
<organism evidence="5 6">
    <name type="scientific">Spirodela intermedia</name>
    <name type="common">Intermediate duckweed</name>
    <dbReference type="NCBI Taxonomy" id="51605"/>
    <lineage>
        <taxon>Eukaryota</taxon>
        <taxon>Viridiplantae</taxon>
        <taxon>Streptophyta</taxon>
        <taxon>Embryophyta</taxon>
        <taxon>Tracheophyta</taxon>
        <taxon>Spermatophyta</taxon>
        <taxon>Magnoliopsida</taxon>
        <taxon>Liliopsida</taxon>
        <taxon>Araceae</taxon>
        <taxon>Lemnoideae</taxon>
        <taxon>Spirodela</taxon>
    </lineage>
</organism>
<keyword evidence="1" id="KW-0678">Repressor</keyword>
<evidence type="ECO:0000313" key="6">
    <source>
        <dbReference type="Proteomes" id="UP000663760"/>
    </source>
</evidence>
<dbReference type="GO" id="GO:0003700">
    <property type="term" value="F:DNA-binding transcription factor activity"/>
    <property type="evidence" value="ECO:0007669"/>
    <property type="project" value="InterPro"/>
</dbReference>
<dbReference type="PANTHER" id="PTHR33388:SF2">
    <property type="entry name" value="PROTEIN SPOROCYTELESS"/>
    <property type="match status" value="1"/>
</dbReference>
<sequence>MEATFLTWSAAASSQERREVPGGGGGVFLSQQMAAVVTAEPTGEVSPRGRAAKKKKSGGQKKPPQRGLGVEKLERLRLQERWRMMTEIEPPLADQQIQSSTATTPPGGIHGDDDRRHMLAAQCQAPHSPFVQQCGGSLRFSFPPYGAQHQAAIGGGRMPLAKVVAVPAPVSYGGAPGDSCFLQRHRLLGPGGVFFGNRGALFASASSSENHDDGAGDRLRPATAMPGVQADRQSLELPSSSQSLQRFEQHDICGGEIEVKGGSTEIKVYEFFPCSSSSSSSSSGSSGRSRRGSPIERRTADGEPPSSISARSSRHHLHLDLSLKLSSQ</sequence>
<name>A0A7I8KC52_SPIIN</name>
<gene>
    <name evidence="5" type="ORF">SI8410_04005309</name>
</gene>
<keyword evidence="2" id="KW-0805">Transcription regulation</keyword>
<keyword evidence="3" id="KW-0804">Transcription</keyword>
<dbReference type="PANTHER" id="PTHR33388">
    <property type="entry name" value="OS01G0212500 PROTEIN"/>
    <property type="match status" value="1"/>
</dbReference>
<reference evidence="5" key="1">
    <citation type="submission" date="2020-02" db="EMBL/GenBank/DDBJ databases">
        <authorList>
            <person name="Scholz U."/>
            <person name="Mascher M."/>
            <person name="Fiebig A."/>
        </authorList>
    </citation>
    <scope>NUCLEOTIDE SEQUENCE</scope>
</reference>
<evidence type="ECO:0000256" key="2">
    <source>
        <dbReference type="ARBA" id="ARBA00023015"/>
    </source>
</evidence>
<evidence type="ECO:0000256" key="4">
    <source>
        <dbReference type="SAM" id="MobiDB-lite"/>
    </source>
</evidence>
<evidence type="ECO:0000256" key="3">
    <source>
        <dbReference type="ARBA" id="ARBA00023163"/>
    </source>
</evidence>